<comment type="caution">
    <text evidence="1">The sequence shown here is derived from an EMBL/GenBank/DDBJ whole genome shotgun (WGS) entry which is preliminary data.</text>
</comment>
<dbReference type="EMBL" id="CAXDID020000409">
    <property type="protein sequence ID" value="CAL6088525.1"/>
    <property type="molecule type" value="Genomic_DNA"/>
</dbReference>
<sequence>MSRQLQRSLILTQNKLLSQLIAVKPCDFDFTELFQLSPVEWISKFGYDETVWSNLTLKLQSSHYVYLFYDYIQLHIKDPDVKQILYMFFSKSNVQHDNFLQPLFSYYLAYFKELRPSEEFGLFCHLLINAMVDGFQFFDLEAFTNILSMHLSEHRDLIQISAFAVMRLSSYMEDCSQDQMQQIMNMTELISKYYADKDTDETLYRKTHYSQYIVNYFQRVNIFVKPETLFKFLNIDFKNETQYFHVVLANCIRAYLHREQNVEILAELSIPVYKILYTGQNNQKQFEMVIGILTDAINTRHEGQLENACLDIYKNVVKNLLRYSRNEEFIEEILKYIQ</sequence>
<protein>
    <submittedName>
        <fullName evidence="1">Hypothetical_protein</fullName>
    </submittedName>
</protein>
<accession>A0ABP1LMD6</accession>
<reference evidence="1 2" key="1">
    <citation type="submission" date="2024-07" db="EMBL/GenBank/DDBJ databases">
        <authorList>
            <person name="Akdeniz Z."/>
        </authorList>
    </citation>
    <scope>NUCLEOTIDE SEQUENCE [LARGE SCALE GENOMIC DNA]</scope>
</reference>
<evidence type="ECO:0000313" key="2">
    <source>
        <dbReference type="Proteomes" id="UP001642409"/>
    </source>
</evidence>
<evidence type="ECO:0000313" key="1">
    <source>
        <dbReference type="EMBL" id="CAL6088525.1"/>
    </source>
</evidence>
<gene>
    <name evidence="1" type="ORF">HINF_LOCUS64169</name>
</gene>
<dbReference type="Proteomes" id="UP001642409">
    <property type="component" value="Unassembled WGS sequence"/>
</dbReference>
<organism evidence="1 2">
    <name type="scientific">Hexamita inflata</name>
    <dbReference type="NCBI Taxonomy" id="28002"/>
    <lineage>
        <taxon>Eukaryota</taxon>
        <taxon>Metamonada</taxon>
        <taxon>Diplomonadida</taxon>
        <taxon>Hexamitidae</taxon>
        <taxon>Hexamitinae</taxon>
        <taxon>Hexamita</taxon>
    </lineage>
</organism>
<keyword evidence="2" id="KW-1185">Reference proteome</keyword>
<proteinExistence type="predicted"/>
<name>A0ABP1LMD6_9EUKA</name>